<accession>A0A2N9L4M5</accession>
<gene>
    <name evidence="1" type="ORF">SBA5_140046</name>
</gene>
<proteinExistence type="predicted"/>
<dbReference type="Proteomes" id="UP000239735">
    <property type="component" value="Unassembled WGS sequence"/>
</dbReference>
<sequence>MDAKRILIKQIFPPAVVAAAEHAYDLAAGVQREGARLTQQDHVVNFAEQTIALLAVALMAAGHKIFPGGAAAARTRHDVIEGELAGRVGFAAVLAGVAIAQEDVFARESARLVGDAAVLEETDDRGHGNDGALRVQREAVFLLSARDAFEHEHQGAPRAADINRLIGGVKHQHRHLQDVRVRMLHGPVFGHHHGLGDCLLLAGVNHGFSQRHLFPHSERCLISQRR</sequence>
<evidence type="ECO:0000313" key="1">
    <source>
        <dbReference type="EMBL" id="SPE18179.1"/>
    </source>
</evidence>
<name>A0A2N9L4M5_9BACT</name>
<dbReference type="AlphaFoldDB" id="A0A2N9L4M5"/>
<organism evidence="1 2">
    <name type="scientific">Candidatus Sulfuritelmatomonas gaucii</name>
    <dbReference type="NCBI Taxonomy" id="2043161"/>
    <lineage>
        <taxon>Bacteria</taxon>
        <taxon>Pseudomonadati</taxon>
        <taxon>Acidobacteriota</taxon>
        <taxon>Terriglobia</taxon>
        <taxon>Terriglobales</taxon>
        <taxon>Acidobacteriaceae</taxon>
        <taxon>Candidatus Sulfuritelmatomonas</taxon>
    </lineage>
</organism>
<reference evidence="2" key="1">
    <citation type="submission" date="2018-02" db="EMBL/GenBank/DDBJ databases">
        <authorList>
            <person name="Hausmann B."/>
        </authorList>
    </citation>
    <scope>NUCLEOTIDE SEQUENCE [LARGE SCALE GENOMIC DNA]</scope>
    <source>
        <strain evidence="2">Peat soil MAG SbA5</strain>
    </source>
</reference>
<evidence type="ECO:0000313" key="2">
    <source>
        <dbReference type="Proteomes" id="UP000239735"/>
    </source>
</evidence>
<protein>
    <submittedName>
        <fullName evidence="1">Uncharacterized protein</fullName>
    </submittedName>
</protein>
<dbReference type="EMBL" id="OKRB01000046">
    <property type="protein sequence ID" value="SPE18179.1"/>
    <property type="molecule type" value="Genomic_DNA"/>
</dbReference>